<gene>
    <name evidence="2" type="ORF">Salat_2127500</name>
</gene>
<dbReference type="Proteomes" id="UP001293254">
    <property type="component" value="Unassembled WGS sequence"/>
</dbReference>
<reference evidence="2" key="1">
    <citation type="submission" date="2020-06" db="EMBL/GenBank/DDBJ databases">
        <authorList>
            <person name="Li T."/>
            <person name="Hu X."/>
            <person name="Zhang T."/>
            <person name="Song X."/>
            <person name="Zhang H."/>
            <person name="Dai N."/>
            <person name="Sheng W."/>
            <person name="Hou X."/>
            <person name="Wei L."/>
        </authorList>
    </citation>
    <scope>NUCLEOTIDE SEQUENCE</scope>
    <source>
        <strain evidence="2">3651</strain>
        <tissue evidence="2">Leaf</tissue>
    </source>
</reference>
<comment type="caution">
    <text evidence="2">The sequence shown here is derived from an EMBL/GenBank/DDBJ whole genome shotgun (WGS) entry which is preliminary data.</text>
</comment>
<sequence length="145" mass="15880">MPPKSKASSSGENAPPTPTLISGEAMAIVSSTSSQMLEEPIRKLVAQVALPVDYYWLHTFPSQFANDPPAGYLTVYASQLTSGLLFPLPTPLQQLFNILRIPPTNCFLIRIDVFAPKLTTRECFFYLSPHPGLTFIRDKPSSPGA</sequence>
<feature type="region of interest" description="Disordered" evidence="1">
    <location>
        <begin position="1"/>
        <end position="20"/>
    </location>
</feature>
<evidence type="ECO:0000313" key="2">
    <source>
        <dbReference type="EMBL" id="KAK4421769.1"/>
    </source>
</evidence>
<name>A0AAE1Y204_9LAMI</name>
<organism evidence="2 3">
    <name type="scientific">Sesamum alatum</name>
    <dbReference type="NCBI Taxonomy" id="300844"/>
    <lineage>
        <taxon>Eukaryota</taxon>
        <taxon>Viridiplantae</taxon>
        <taxon>Streptophyta</taxon>
        <taxon>Embryophyta</taxon>
        <taxon>Tracheophyta</taxon>
        <taxon>Spermatophyta</taxon>
        <taxon>Magnoliopsida</taxon>
        <taxon>eudicotyledons</taxon>
        <taxon>Gunneridae</taxon>
        <taxon>Pentapetalae</taxon>
        <taxon>asterids</taxon>
        <taxon>lamiids</taxon>
        <taxon>Lamiales</taxon>
        <taxon>Pedaliaceae</taxon>
        <taxon>Sesamum</taxon>
    </lineage>
</organism>
<evidence type="ECO:0000313" key="3">
    <source>
        <dbReference type="Proteomes" id="UP001293254"/>
    </source>
</evidence>
<proteinExistence type="predicted"/>
<reference evidence="2" key="2">
    <citation type="journal article" date="2024" name="Plant">
        <title>Genomic evolution and insights into agronomic trait innovations of Sesamum species.</title>
        <authorList>
            <person name="Miao H."/>
            <person name="Wang L."/>
            <person name="Qu L."/>
            <person name="Liu H."/>
            <person name="Sun Y."/>
            <person name="Le M."/>
            <person name="Wang Q."/>
            <person name="Wei S."/>
            <person name="Zheng Y."/>
            <person name="Lin W."/>
            <person name="Duan Y."/>
            <person name="Cao H."/>
            <person name="Xiong S."/>
            <person name="Wang X."/>
            <person name="Wei L."/>
            <person name="Li C."/>
            <person name="Ma Q."/>
            <person name="Ju M."/>
            <person name="Zhao R."/>
            <person name="Li G."/>
            <person name="Mu C."/>
            <person name="Tian Q."/>
            <person name="Mei H."/>
            <person name="Zhang T."/>
            <person name="Gao T."/>
            <person name="Zhang H."/>
        </authorList>
    </citation>
    <scope>NUCLEOTIDE SEQUENCE</scope>
    <source>
        <strain evidence="2">3651</strain>
    </source>
</reference>
<feature type="compositionally biased region" description="Polar residues" evidence="1">
    <location>
        <begin position="1"/>
        <end position="12"/>
    </location>
</feature>
<protein>
    <submittedName>
        <fullName evidence="2">Uncharacterized protein</fullName>
    </submittedName>
</protein>
<keyword evidence="3" id="KW-1185">Reference proteome</keyword>
<accession>A0AAE1Y204</accession>
<evidence type="ECO:0000256" key="1">
    <source>
        <dbReference type="SAM" id="MobiDB-lite"/>
    </source>
</evidence>
<dbReference type="AlphaFoldDB" id="A0AAE1Y204"/>
<dbReference type="EMBL" id="JACGWO010000008">
    <property type="protein sequence ID" value="KAK4421769.1"/>
    <property type="molecule type" value="Genomic_DNA"/>
</dbReference>